<dbReference type="EMBL" id="JBHSFT010000049">
    <property type="protein sequence ID" value="MFC4664364.1"/>
    <property type="molecule type" value="Genomic_DNA"/>
</dbReference>
<sequence length="148" mass="16124">MKKGLKVGDSTILEVKVTEDMFAQFDGELIHPAYSTASMVYHMEWASRNLLIPHLEANEESAGAAVKLKHVAPSALGTNVKVKAVVINVTDKQVMTEVTVKNESAIIGVGEIKQIIMPENTMQSKLDAQLKLKNEGTGGNFLETTRTN</sequence>
<feature type="domain" description="Fluoroacetyl-CoA-specific thioesterase-like" evidence="1">
    <location>
        <begin position="17"/>
        <end position="119"/>
    </location>
</feature>
<dbReference type="SUPFAM" id="SSF54637">
    <property type="entry name" value="Thioesterase/thiol ester dehydrase-isomerase"/>
    <property type="match status" value="1"/>
</dbReference>
<proteinExistence type="predicted"/>
<gene>
    <name evidence="2" type="ORF">ACFO3P_19485</name>
</gene>
<dbReference type="Proteomes" id="UP001595988">
    <property type="component" value="Unassembled WGS sequence"/>
</dbReference>
<reference evidence="3" key="1">
    <citation type="journal article" date="2019" name="Int. J. Syst. Evol. Microbiol.">
        <title>The Global Catalogue of Microorganisms (GCM) 10K type strain sequencing project: providing services to taxonomists for standard genome sequencing and annotation.</title>
        <authorList>
            <consortium name="The Broad Institute Genomics Platform"/>
            <consortium name="The Broad Institute Genome Sequencing Center for Infectious Disease"/>
            <person name="Wu L."/>
            <person name="Ma J."/>
        </authorList>
    </citation>
    <scope>NUCLEOTIDE SEQUENCE [LARGE SCALE GENOMIC DNA]</scope>
    <source>
        <strain evidence="3">CCUG 37257</strain>
    </source>
</reference>
<dbReference type="InterPro" id="IPR054485">
    <property type="entry name" value="FlK-like_dom"/>
</dbReference>
<accession>A0ABV9K366</accession>
<dbReference type="PANTHER" id="PTHR36934:SF1">
    <property type="entry name" value="THIOESTERASE DOMAIN-CONTAINING PROTEIN"/>
    <property type="match status" value="1"/>
</dbReference>
<keyword evidence="3" id="KW-1185">Reference proteome</keyword>
<dbReference type="InterPro" id="IPR029069">
    <property type="entry name" value="HotDog_dom_sf"/>
</dbReference>
<dbReference type="PIRSF" id="PIRSF014972">
    <property type="entry name" value="FlK"/>
    <property type="match status" value="1"/>
</dbReference>
<protein>
    <submittedName>
        <fullName evidence="2">Thioesterase family protein</fullName>
    </submittedName>
</protein>
<dbReference type="Gene3D" id="3.10.129.10">
    <property type="entry name" value="Hotdog Thioesterase"/>
    <property type="match status" value="1"/>
</dbReference>
<evidence type="ECO:0000259" key="1">
    <source>
        <dbReference type="Pfam" id="PF22636"/>
    </source>
</evidence>
<dbReference type="InterPro" id="IPR025540">
    <property type="entry name" value="FlK"/>
</dbReference>
<organism evidence="2 3">
    <name type="scientific">Oceanobacillus aidingensis</name>
    <dbReference type="NCBI Taxonomy" id="645964"/>
    <lineage>
        <taxon>Bacteria</taxon>
        <taxon>Bacillati</taxon>
        <taxon>Bacillota</taxon>
        <taxon>Bacilli</taxon>
        <taxon>Bacillales</taxon>
        <taxon>Bacillaceae</taxon>
        <taxon>Oceanobacillus</taxon>
    </lineage>
</organism>
<dbReference type="Pfam" id="PF22636">
    <property type="entry name" value="FlK"/>
    <property type="match status" value="1"/>
</dbReference>
<dbReference type="PANTHER" id="PTHR36934">
    <property type="entry name" value="BLR0278 PROTEIN"/>
    <property type="match status" value="1"/>
</dbReference>
<evidence type="ECO:0000313" key="3">
    <source>
        <dbReference type="Proteomes" id="UP001595988"/>
    </source>
</evidence>
<comment type="caution">
    <text evidence="2">The sequence shown here is derived from an EMBL/GenBank/DDBJ whole genome shotgun (WGS) entry which is preliminary data.</text>
</comment>
<evidence type="ECO:0000313" key="2">
    <source>
        <dbReference type="EMBL" id="MFC4664364.1"/>
    </source>
</evidence>
<name>A0ABV9K366_9BACI</name>
<dbReference type="RefSeq" id="WP_193064150.1">
    <property type="nucleotide sequence ID" value="NZ_JBHSFT010000049.1"/>
</dbReference>